<dbReference type="RefSeq" id="WP_002770703.1">
    <property type="nucleotide sequence ID" value="NZ_JQDG01000020.1"/>
</dbReference>
<accession>A0A833M2V9</accession>
<reference evidence="1 2" key="1">
    <citation type="submission" date="2019-10" db="EMBL/GenBank/DDBJ databases">
        <title>Extracellular Electron Transfer in a Candidatus Methanoperedens spp. Enrichment Culture.</title>
        <authorList>
            <person name="Berger S."/>
            <person name="Rangel Shaw D."/>
            <person name="Berben T."/>
            <person name="In 'T Zandt M."/>
            <person name="Frank J."/>
            <person name="Reimann J."/>
            <person name="Jetten M.S.M."/>
            <person name="Welte C.U."/>
        </authorList>
    </citation>
    <scope>NUCLEOTIDE SEQUENCE [LARGE SCALE GENOMIC DNA]</scope>
    <source>
        <strain evidence="1">SB12</strain>
    </source>
</reference>
<sequence>MEQAAIFDFDARIFGKQASWRVQDPRIGYSGSLKDPAWVYRYWQDHQTEKGFSITESLSLIDPGFVEASSAEGFTFLPLEHLAPTALQHRIRGRSLFLLTAASSAGLEPLLRDLVKQTFEIAPGPRSNLPSQRGNPLETADLLECRPVDLAGVTSADDLPLARFRRIRSLVAIRDEQEAERPGPFERIFVYTSDPVLAMLLDRFILENQDRFEAGRNALMLSLIANISSDAVMAAQKTAHG</sequence>
<dbReference type="EMBL" id="WBUI01000004">
    <property type="protein sequence ID" value="KAB2934063.1"/>
    <property type="molecule type" value="Genomic_DNA"/>
</dbReference>
<protein>
    <submittedName>
        <fullName evidence="1">Uncharacterized protein</fullName>
    </submittedName>
</protein>
<dbReference type="Proteomes" id="UP000460298">
    <property type="component" value="Unassembled WGS sequence"/>
</dbReference>
<comment type="caution">
    <text evidence="1">The sequence shown here is derived from an EMBL/GenBank/DDBJ whole genome shotgun (WGS) entry which is preliminary data.</text>
</comment>
<organism evidence="1 2">
    <name type="scientific">Leptonema illini</name>
    <dbReference type="NCBI Taxonomy" id="183"/>
    <lineage>
        <taxon>Bacteria</taxon>
        <taxon>Pseudomonadati</taxon>
        <taxon>Spirochaetota</taxon>
        <taxon>Spirochaetia</taxon>
        <taxon>Leptospirales</taxon>
        <taxon>Leptospiraceae</taxon>
        <taxon>Leptonema</taxon>
    </lineage>
</organism>
<evidence type="ECO:0000313" key="2">
    <source>
        <dbReference type="Proteomes" id="UP000460298"/>
    </source>
</evidence>
<dbReference type="AlphaFoldDB" id="A0A833M2V9"/>
<name>A0A833M2V9_9LEPT</name>
<gene>
    <name evidence="1" type="ORF">F9K24_06260</name>
</gene>
<evidence type="ECO:0000313" key="1">
    <source>
        <dbReference type="EMBL" id="KAB2934063.1"/>
    </source>
</evidence>
<proteinExistence type="predicted"/>